<keyword evidence="1" id="KW-0175">Coiled coil</keyword>
<dbReference type="RefSeq" id="WP_004803373.1">
    <property type="nucleotide sequence ID" value="NZ_AUGJ01000013.1"/>
</dbReference>
<organism evidence="2 3">
    <name type="scientific">Eggerthia catenaformis OT 569 = DSM 20559</name>
    <dbReference type="NCBI Taxonomy" id="999415"/>
    <lineage>
        <taxon>Bacteria</taxon>
        <taxon>Bacillati</taxon>
        <taxon>Bacillota</taxon>
        <taxon>Erysipelotrichia</taxon>
        <taxon>Erysipelotrichales</taxon>
        <taxon>Coprobacillaceae</taxon>
        <taxon>Eggerthia</taxon>
    </lineage>
</organism>
<name>M2Q0H8_9FIRM</name>
<dbReference type="EMBL" id="AGEJ01000021">
    <property type="protein sequence ID" value="EMD16435.1"/>
    <property type="molecule type" value="Genomic_DNA"/>
</dbReference>
<gene>
    <name evidence="2" type="ORF">HMPREF9943_01361</name>
</gene>
<dbReference type="Pfam" id="PF04977">
    <property type="entry name" value="DivIC"/>
    <property type="match status" value="1"/>
</dbReference>
<evidence type="ECO:0000313" key="2">
    <source>
        <dbReference type="EMBL" id="EMD16435.1"/>
    </source>
</evidence>
<sequence>MKKKKLRYNVILSLIAIAVSCGLIFSVVSQVIRIHHRKQELAVLEKQRQKLVKEKASLNKEVKELEEDDYIVRYARDHYIFSKDGEKAVVLPDGNKEQ</sequence>
<reference evidence="2 3" key="1">
    <citation type="submission" date="2013-02" db="EMBL/GenBank/DDBJ databases">
        <title>The Genome Sequence of Lactobacillus catenaformis F0143.</title>
        <authorList>
            <consortium name="The Broad Institute Genome Sequencing Platform"/>
            <person name="Earl A."/>
            <person name="Ward D."/>
            <person name="Feldgarden M."/>
            <person name="Gevers D."/>
            <person name="Izard J."/>
            <person name="Blanton J.M."/>
            <person name="Mathney J."/>
            <person name="Dewhirst F.E."/>
            <person name="Young S.K."/>
            <person name="Zeng Q."/>
            <person name="Gargeya S."/>
            <person name="Fitzgerald M."/>
            <person name="Haas B."/>
            <person name="Abouelleil A."/>
            <person name="Alvarado L."/>
            <person name="Arachchi H.M."/>
            <person name="Berlin A."/>
            <person name="Chapman S.B."/>
            <person name="Gearin G."/>
            <person name="Goldberg J."/>
            <person name="Griggs A."/>
            <person name="Gujja S."/>
            <person name="Hansen M."/>
            <person name="Heiman D."/>
            <person name="Howarth C."/>
            <person name="Larimer J."/>
            <person name="Lui A."/>
            <person name="MacDonald P.J.P."/>
            <person name="McCowen C."/>
            <person name="Montmayeur A."/>
            <person name="Murphy C."/>
            <person name="Neiman D."/>
            <person name="Pearson M."/>
            <person name="Priest M."/>
            <person name="Roberts A."/>
            <person name="Saif S."/>
            <person name="Shea T."/>
            <person name="Sisk P."/>
            <person name="Stolte C."/>
            <person name="Sykes S."/>
            <person name="Wortman J."/>
            <person name="Nusbaum C."/>
            <person name="Birren B."/>
        </authorList>
    </citation>
    <scope>NUCLEOTIDE SEQUENCE [LARGE SCALE GENOMIC DNA]</scope>
    <source>
        <strain evidence="2 3">OT 569</strain>
    </source>
</reference>
<keyword evidence="3" id="KW-1185">Reference proteome</keyword>
<accession>M2Q0H8</accession>
<protein>
    <recommendedName>
        <fullName evidence="4">Cell division protein FtsL</fullName>
    </recommendedName>
</protein>
<dbReference type="eggNOG" id="ENOG5032ZSM">
    <property type="taxonomic scope" value="Bacteria"/>
</dbReference>
<dbReference type="STRING" id="999415.HMPREF9943_01361"/>
<comment type="caution">
    <text evidence="2">The sequence shown here is derived from an EMBL/GenBank/DDBJ whole genome shotgun (WGS) entry which is preliminary data.</text>
</comment>
<feature type="coiled-coil region" evidence="1">
    <location>
        <begin position="34"/>
        <end position="68"/>
    </location>
</feature>
<evidence type="ECO:0000313" key="3">
    <source>
        <dbReference type="Proteomes" id="UP000011758"/>
    </source>
</evidence>
<evidence type="ECO:0008006" key="4">
    <source>
        <dbReference type="Google" id="ProtNLM"/>
    </source>
</evidence>
<dbReference type="BioCyc" id="ECAT999415-HMP:GTTI-1396-MONOMER"/>
<dbReference type="InterPro" id="IPR039076">
    <property type="entry name" value="DivIC"/>
</dbReference>
<dbReference type="PANTHER" id="PTHR40027">
    <property type="entry name" value="CELL DIVISION PROTEIN DIVIC"/>
    <property type="match status" value="1"/>
</dbReference>
<dbReference type="PATRIC" id="fig|999415.3.peg.1382"/>
<dbReference type="PROSITE" id="PS51257">
    <property type="entry name" value="PROKAR_LIPOPROTEIN"/>
    <property type="match status" value="1"/>
</dbReference>
<dbReference type="PANTHER" id="PTHR40027:SF1">
    <property type="entry name" value="CELL DIVISION PROTEIN DIVIC"/>
    <property type="match status" value="1"/>
</dbReference>
<proteinExistence type="predicted"/>
<dbReference type="Proteomes" id="UP000011758">
    <property type="component" value="Unassembled WGS sequence"/>
</dbReference>
<dbReference type="AlphaFoldDB" id="M2Q0H8"/>
<evidence type="ECO:0000256" key="1">
    <source>
        <dbReference type="SAM" id="Coils"/>
    </source>
</evidence>
<dbReference type="GO" id="GO:0051301">
    <property type="term" value="P:cell division"/>
    <property type="evidence" value="ECO:0007669"/>
    <property type="project" value="InterPro"/>
</dbReference>
<dbReference type="InterPro" id="IPR007060">
    <property type="entry name" value="FtsL/DivIC"/>
</dbReference>
<dbReference type="OrthoDB" id="1652700at2"/>